<dbReference type="OrthoDB" id="5186446at2"/>
<dbReference type="KEGG" id="kbs:EPA93_23720"/>
<name>A0A4P6JTC5_KTERU</name>
<dbReference type="RefSeq" id="WP_129889882.1">
    <property type="nucleotide sequence ID" value="NZ_CP035758.1"/>
</dbReference>
<dbReference type="Gene3D" id="2.30.110.10">
    <property type="entry name" value="Electron Transport, Fmn-binding Protein, Chain A"/>
    <property type="match status" value="1"/>
</dbReference>
<dbReference type="NCBIfam" id="TIGR00026">
    <property type="entry name" value="hi_GC_TIGR00026"/>
    <property type="match status" value="1"/>
</dbReference>
<evidence type="ECO:0000313" key="2">
    <source>
        <dbReference type="Proteomes" id="UP000290365"/>
    </source>
</evidence>
<organism evidence="1 2">
    <name type="scientific">Ktedonosporobacter rubrisoli</name>
    <dbReference type="NCBI Taxonomy" id="2509675"/>
    <lineage>
        <taxon>Bacteria</taxon>
        <taxon>Bacillati</taxon>
        <taxon>Chloroflexota</taxon>
        <taxon>Ktedonobacteria</taxon>
        <taxon>Ktedonobacterales</taxon>
        <taxon>Ktedonosporobacteraceae</taxon>
        <taxon>Ktedonosporobacter</taxon>
    </lineage>
</organism>
<dbReference type="AlphaFoldDB" id="A0A4P6JTC5"/>
<dbReference type="Pfam" id="PF04075">
    <property type="entry name" value="F420H2_quin_red"/>
    <property type="match status" value="1"/>
</dbReference>
<proteinExistence type="predicted"/>
<dbReference type="InterPro" id="IPR004378">
    <property type="entry name" value="F420H2_quin_Rdtase"/>
</dbReference>
<evidence type="ECO:0000313" key="1">
    <source>
        <dbReference type="EMBL" id="QBD78829.1"/>
    </source>
</evidence>
<dbReference type="Proteomes" id="UP000290365">
    <property type="component" value="Chromosome"/>
</dbReference>
<dbReference type="InterPro" id="IPR012349">
    <property type="entry name" value="Split_barrel_FMN-bd"/>
</dbReference>
<gene>
    <name evidence="1" type="ORF">EPA93_23720</name>
</gene>
<keyword evidence="2" id="KW-1185">Reference proteome</keyword>
<dbReference type="EMBL" id="CP035758">
    <property type="protein sequence ID" value="QBD78829.1"/>
    <property type="molecule type" value="Genomic_DNA"/>
</dbReference>
<sequence>MAKTYRAPWYVRLANVMMTTQLRAGFKVKGFKTYSLYLLTVRGRKSGQSRSIPLALHEYNGQRYVAASGVTDWVLNLRAAGGVEVLTRERHSETVIARELTPQEAAPILQEEIKDGRHPFASQYGVTANSSLEEFEQSLVGRPMFLLQSVG</sequence>
<protein>
    <submittedName>
        <fullName evidence="1">Nitroreductase family deazaflavin-dependent oxidoreductase</fullName>
    </submittedName>
</protein>
<reference evidence="1 2" key="1">
    <citation type="submission" date="2019-01" db="EMBL/GenBank/DDBJ databases">
        <title>Ktedonosporobacter rubrisoli SCAWS-G2.</title>
        <authorList>
            <person name="Huang Y."/>
            <person name="Yan B."/>
        </authorList>
    </citation>
    <scope>NUCLEOTIDE SEQUENCE [LARGE SCALE GENOMIC DNA]</scope>
    <source>
        <strain evidence="1 2">SCAWS-G2</strain>
    </source>
</reference>
<accession>A0A4P6JTC5</accession>
<dbReference type="GO" id="GO:0016491">
    <property type="term" value="F:oxidoreductase activity"/>
    <property type="evidence" value="ECO:0007669"/>
    <property type="project" value="InterPro"/>
</dbReference>